<dbReference type="AlphaFoldDB" id="A0AAP0KMJ9"/>
<comment type="caution">
    <text evidence="4">The sequence shown here is derived from an EMBL/GenBank/DDBJ whole genome shotgun (WGS) entry which is preliminary data.</text>
</comment>
<feature type="compositionally biased region" description="Basic and acidic residues" evidence="3">
    <location>
        <begin position="15"/>
        <end position="24"/>
    </location>
</feature>
<feature type="compositionally biased region" description="Low complexity" evidence="3">
    <location>
        <begin position="340"/>
        <end position="355"/>
    </location>
</feature>
<name>A0AAP0KMJ9_9MAGN</name>
<evidence type="ECO:0000256" key="2">
    <source>
        <dbReference type="ARBA" id="ARBA00024341"/>
    </source>
</evidence>
<evidence type="ECO:0000256" key="3">
    <source>
        <dbReference type="SAM" id="MobiDB-lite"/>
    </source>
</evidence>
<organism evidence="4 5">
    <name type="scientific">Stephania japonica</name>
    <dbReference type="NCBI Taxonomy" id="461633"/>
    <lineage>
        <taxon>Eukaryota</taxon>
        <taxon>Viridiplantae</taxon>
        <taxon>Streptophyta</taxon>
        <taxon>Embryophyta</taxon>
        <taxon>Tracheophyta</taxon>
        <taxon>Spermatophyta</taxon>
        <taxon>Magnoliopsida</taxon>
        <taxon>Ranunculales</taxon>
        <taxon>Menispermaceae</taxon>
        <taxon>Menispermoideae</taxon>
        <taxon>Cissampelideae</taxon>
        <taxon>Stephania</taxon>
    </lineage>
</organism>
<dbReference type="Gene3D" id="1.20.5.1190">
    <property type="entry name" value="iswi atpase"/>
    <property type="match status" value="1"/>
</dbReference>
<protein>
    <submittedName>
        <fullName evidence="4">Uncharacterized protein</fullName>
    </submittedName>
</protein>
<dbReference type="PANTHER" id="PTHR32295:SF216">
    <property type="entry name" value="PROTEIN IQ-DOMAIN 3"/>
    <property type="match status" value="1"/>
</dbReference>
<dbReference type="Pfam" id="PF00612">
    <property type="entry name" value="IQ"/>
    <property type="match status" value="1"/>
</dbReference>
<dbReference type="InterPro" id="IPR000048">
    <property type="entry name" value="IQ_motif_EF-hand-BS"/>
</dbReference>
<keyword evidence="5" id="KW-1185">Reference proteome</keyword>
<comment type="similarity">
    <text evidence="2">Belongs to the IQD family.</text>
</comment>
<dbReference type="SMART" id="SM00015">
    <property type="entry name" value="IQ"/>
    <property type="match status" value="1"/>
</dbReference>
<reference evidence="4 5" key="1">
    <citation type="submission" date="2024-01" db="EMBL/GenBank/DDBJ databases">
        <title>Genome assemblies of Stephania.</title>
        <authorList>
            <person name="Yang L."/>
        </authorList>
    </citation>
    <scope>NUCLEOTIDE SEQUENCE [LARGE SCALE GENOMIC DNA]</scope>
    <source>
        <strain evidence="4">QJT</strain>
        <tissue evidence="4">Leaf</tissue>
    </source>
</reference>
<dbReference type="EMBL" id="JBBNAE010000001">
    <property type="protein sequence ID" value="KAK9154124.1"/>
    <property type="molecule type" value="Genomic_DNA"/>
</dbReference>
<keyword evidence="1" id="KW-0112">Calmodulin-binding</keyword>
<feature type="compositionally biased region" description="Basic and acidic residues" evidence="3">
    <location>
        <begin position="289"/>
        <end position="298"/>
    </location>
</feature>
<evidence type="ECO:0000313" key="5">
    <source>
        <dbReference type="Proteomes" id="UP001417504"/>
    </source>
</evidence>
<evidence type="ECO:0000256" key="1">
    <source>
        <dbReference type="ARBA" id="ARBA00022860"/>
    </source>
</evidence>
<proteinExistence type="inferred from homology"/>
<accession>A0AAP0KMJ9</accession>
<dbReference type="PROSITE" id="PS50096">
    <property type="entry name" value="IQ"/>
    <property type="match status" value="1"/>
</dbReference>
<feature type="region of interest" description="Disordered" evidence="3">
    <location>
        <begin position="289"/>
        <end position="475"/>
    </location>
</feature>
<sequence length="475" mass="53028">MGKKGNWFGAVKKAFTHESKEKTNQQKTGKSKKKWKFGKDKRHDEDPTTVNVVPEPRSPPSEEVKYAESEDKQTKHAYSVAFASAVAAEAAVAAAEASAEVVPLTNANAARYSGKSVEEVAAIKIQTAFRGYLARRALRALRGLVRLKTLLHGQSVKRQVTSTLRSMQTLAHVQFQIRTRRIRMLEENQALQRQIQQKCENELERLRMGEEWDDSLQSKEQIEAKLLNKQEAAVRRERALAYAFSHQQTLRNSSRSASLTFMDPKNPHWGWSWLERWMAARPWENRGLTEKESNDHASVKSSVHSTAGGEISKAYARRELNAGRSSPAPQKLSRPANRKSPSTPTSMPLSSSSGTNKLKSPRGGRWTYDDDSRSTLSIQSEQYRRHSIAGSSIRDDESLASSPAVPSYMAPTKSAKAKAKLPSPLGLETNETPERTSFGSAKKRLQFPASPSRPRRHSGPPKVDTSSIKDIDMHT</sequence>
<feature type="region of interest" description="Disordered" evidence="3">
    <location>
        <begin position="1"/>
        <end position="71"/>
    </location>
</feature>
<evidence type="ECO:0000313" key="4">
    <source>
        <dbReference type="EMBL" id="KAK9154124.1"/>
    </source>
</evidence>
<dbReference type="PANTHER" id="PTHR32295">
    <property type="entry name" value="IQ-DOMAIN 5-RELATED"/>
    <property type="match status" value="1"/>
</dbReference>
<gene>
    <name evidence="4" type="ORF">Sjap_001604</name>
</gene>
<feature type="compositionally biased region" description="Low complexity" evidence="3">
    <location>
        <begin position="410"/>
        <end position="425"/>
    </location>
</feature>
<dbReference type="GO" id="GO:0005516">
    <property type="term" value="F:calmodulin binding"/>
    <property type="evidence" value="ECO:0007669"/>
    <property type="project" value="UniProtKB-KW"/>
</dbReference>
<feature type="compositionally biased region" description="Basic and acidic residues" evidence="3">
    <location>
        <begin position="37"/>
        <end position="46"/>
    </location>
</feature>
<dbReference type="Proteomes" id="UP001417504">
    <property type="component" value="Unassembled WGS sequence"/>
</dbReference>
<feature type="compositionally biased region" description="Basic and acidic residues" evidence="3">
    <location>
        <begin position="60"/>
        <end position="71"/>
    </location>
</feature>